<accession>A0ABV6ZZX2</accession>
<gene>
    <name evidence="2" type="ORF">ACFOOR_12540</name>
</gene>
<sequence length="138" mass="14644">MKTLKIAATAATAMLAFAAAAEAQQRVQRTQPATVQNGYAPNAPYQTDTCEIFRVWIAESGVVFACDDVAMVFDGGNEPSSRIAVAAMLLDMAASQRAATVRYRLVNHAACAEIDFTSYSAFESGQCGEAVFVGNSSF</sequence>
<comment type="caution">
    <text evidence="2">The sequence shown here is derived from an EMBL/GenBank/DDBJ whole genome shotgun (WGS) entry which is preliminary data.</text>
</comment>
<organism evidence="2 3">
    <name type="scientific">Hyphobacterium vulgare</name>
    <dbReference type="NCBI Taxonomy" id="1736751"/>
    <lineage>
        <taxon>Bacteria</taxon>
        <taxon>Pseudomonadati</taxon>
        <taxon>Pseudomonadota</taxon>
        <taxon>Alphaproteobacteria</taxon>
        <taxon>Maricaulales</taxon>
        <taxon>Maricaulaceae</taxon>
        <taxon>Hyphobacterium</taxon>
    </lineage>
</organism>
<evidence type="ECO:0000313" key="2">
    <source>
        <dbReference type="EMBL" id="MFC2926938.1"/>
    </source>
</evidence>
<dbReference type="RefSeq" id="WP_343162925.1">
    <property type="nucleotide sequence ID" value="NZ_JBHRSV010000028.1"/>
</dbReference>
<name>A0ABV6ZZX2_9PROT</name>
<protein>
    <submittedName>
        <fullName evidence="2">Uncharacterized protein</fullName>
    </submittedName>
</protein>
<dbReference type="EMBL" id="JBHRSV010000028">
    <property type="protein sequence ID" value="MFC2926938.1"/>
    <property type="molecule type" value="Genomic_DNA"/>
</dbReference>
<evidence type="ECO:0000313" key="3">
    <source>
        <dbReference type="Proteomes" id="UP001595379"/>
    </source>
</evidence>
<feature type="signal peptide" evidence="1">
    <location>
        <begin position="1"/>
        <end position="23"/>
    </location>
</feature>
<reference evidence="3" key="1">
    <citation type="journal article" date="2019" name="Int. J. Syst. Evol. Microbiol.">
        <title>The Global Catalogue of Microorganisms (GCM) 10K type strain sequencing project: providing services to taxonomists for standard genome sequencing and annotation.</title>
        <authorList>
            <consortium name="The Broad Institute Genomics Platform"/>
            <consortium name="The Broad Institute Genome Sequencing Center for Infectious Disease"/>
            <person name="Wu L."/>
            <person name="Ma J."/>
        </authorList>
    </citation>
    <scope>NUCLEOTIDE SEQUENCE [LARGE SCALE GENOMIC DNA]</scope>
    <source>
        <strain evidence="3">KCTC 52487</strain>
    </source>
</reference>
<dbReference type="Proteomes" id="UP001595379">
    <property type="component" value="Unassembled WGS sequence"/>
</dbReference>
<keyword evidence="1" id="KW-0732">Signal</keyword>
<evidence type="ECO:0000256" key="1">
    <source>
        <dbReference type="SAM" id="SignalP"/>
    </source>
</evidence>
<feature type="chain" id="PRO_5045061670" evidence="1">
    <location>
        <begin position="24"/>
        <end position="138"/>
    </location>
</feature>
<keyword evidence="3" id="KW-1185">Reference proteome</keyword>
<proteinExistence type="predicted"/>